<organism evidence="4 5">
    <name type="scientific">Rubrivirga litoralis</name>
    <dbReference type="NCBI Taxonomy" id="3075598"/>
    <lineage>
        <taxon>Bacteria</taxon>
        <taxon>Pseudomonadati</taxon>
        <taxon>Rhodothermota</taxon>
        <taxon>Rhodothermia</taxon>
        <taxon>Rhodothermales</taxon>
        <taxon>Rubricoccaceae</taxon>
        <taxon>Rubrivirga</taxon>
    </lineage>
</organism>
<proteinExistence type="predicted"/>
<dbReference type="EMBL" id="JAVRHT010000004">
    <property type="protein sequence ID" value="MDT0630737.1"/>
    <property type="molecule type" value="Genomic_DNA"/>
</dbReference>
<dbReference type="Pfam" id="PF07075">
    <property type="entry name" value="NamZ_N"/>
    <property type="match status" value="1"/>
</dbReference>
<evidence type="ECO:0000256" key="1">
    <source>
        <dbReference type="SAM" id="SignalP"/>
    </source>
</evidence>
<dbReference type="PIRSF" id="PIRSF016719">
    <property type="entry name" value="UCP016719"/>
    <property type="match status" value="1"/>
</dbReference>
<feature type="domain" description="Peptidoglycan beta-N-acetylmuramidase NamZ C-terminal" evidence="3">
    <location>
        <begin position="273"/>
        <end position="433"/>
    </location>
</feature>
<feature type="signal peptide" evidence="1">
    <location>
        <begin position="1"/>
        <end position="19"/>
    </location>
</feature>
<dbReference type="InterPro" id="IPR008302">
    <property type="entry name" value="NamZ"/>
</dbReference>
<dbReference type="RefSeq" id="WP_311662055.1">
    <property type="nucleotide sequence ID" value="NZ_JAVRHT010000004.1"/>
</dbReference>
<evidence type="ECO:0000313" key="4">
    <source>
        <dbReference type="EMBL" id="MDT0630737.1"/>
    </source>
</evidence>
<reference evidence="4 5" key="1">
    <citation type="submission" date="2023-09" db="EMBL/GenBank/DDBJ databases">
        <authorList>
            <person name="Rey-Velasco X."/>
        </authorList>
    </citation>
    <scope>NUCLEOTIDE SEQUENCE [LARGE SCALE GENOMIC DNA]</scope>
    <source>
        <strain evidence="4 5">F394</strain>
    </source>
</reference>
<protein>
    <submittedName>
        <fullName evidence="4">DUF1343 domain-containing protein</fullName>
    </submittedName>
</protein>
<feature type="chain" id="PRO_5047297752" evidence="1">
    <location>
        <begin position="20"/>
        <end position="434"/>
    </location>
</feature>
<name>A0ABU3BN57_9BACT</name>
<dbReference type="InterPro" id="IPR048503">
    <property type="entry name" value="NamZ_C"/>
</dbReference>
<accession>A0ABU3BN57</accession>
<dbReference type="InterPro" id="IPR048502">
    <property type="entry name" value="NamZ_N"/>
</dbReference>
<comment type="caution">
    <text evidence="4">The sequence shown here is derived from an EMBL/GenBank/DDBJ whole genome shotgun (WGS) entry which is preliminary data.</text>
</comment>
<evidence type="ECO:0000313" key="5">
    <source>
        <dbReference type="Proteomes" id="UP001267426"/>
    </source>
</evidence>
<keyword evidence="5" id="KW-1185">Reference proteome</keyword>
<gene>
    <name evidence="4" type="ORF">RM540_03165</name>
</gene>
<keyword evidence="1" id="KW-0732">Signal</keyword>
<dbReference type="Pfam" id="PF20732">
    <property type="entry name" value="NamZ_C"/>
    <property type="match status" value="1"/>
</dbReference>
<dbReference type="Gene3D" id="3.90.1150.140">
    <property type="match status" value="1"/>
</dbReference>
<dbReference type="Proteomes" id="UP001267426">
    <property type="component" value="Unassembled WGS sequence"/>
</dbReference>
<evidence type="ECO:0000259" key="2">
    <source>
        <dbReference type="Pfam" id="PF07075"/>
    </source>
</evidence>
<feature type="domain" description="Peptidoglycan beta-N-acetylmuramidase NamZ N-terminal" evidence="2">
    <location>
        <begin position="60"/>
        <end position="268"/>
    </location>
</feature>
<dbReference type="PANTHER" id="PTHR42915:SF1">
    <property type="entry name" value="PEPTIDOGLYCAN BETA-N-ACETYLMURAMIDASE NAMZ"/>
    <property type="match status" value="1"/>
</dbReference>
<dbReference type="Gene3D" id="3.40.50.12170">
    <property type="entry name" value="Uncharacterised protein PF07075, DUF1343"/>
    <property type="match status" value="1"/>
</dbReference>
<sequence length="434" mass="45175">MPLSALLVLLTLLGFQADAAGATSAAPPAPPPSVTTGAQRLVDEGFAPLAVLGRGGAVRVGLVTNHTARVDTADGGPAHLIDRLAAAPDVALAALFGPEHGLRGTAEAGAGVSGGADRATGTPVYSLYGASRKPTQAQLRGVDALVFDMQDVGARFYTYISTMGYAMQAAAEAGIPFVVLDRPNPIGGGAEGWVMGPRHTSFVGLYPVPVTHGLTVGELARMVAGEGWLPGLDGLDLRVVEMGGYRRGMPWEQTGLAWTPPSPNVPDVETARVYPGTGFFEGTTASEGRGTRVPFTHVGAPWVDADALAATLNARGLAGVRFEPAAFTPVDLPGQATDPKHEGERVGGVRLVVTDPAAFRPVAAGVHAVEAVYRQAPPRPRRSFFKADWLAKLAGTDRLRAALVRGDDPARIAASWADEASAFEARAEPYRLYP</sequence>
<evidence type="ECO:0000259" key="3">
    <source>
        <dbReference type="Pfam" id="PF20732"/>
    </source>
</evidence>
<dbReference type="PANTHER" id="PTHR42915">
    <property type="entry name" value="HYPOTHETICAL 460 KDA PROTEIN IN FEUA-SIGW INTERGENIC REGION [PRECURSOR]"/>
    <property type="match status" value="1"/>
</dbReference>